<dbReference type="RefSeq" id="WP_164609281.1">
    <property type="nucleotide sequence ID" value="NZ_JAAIKE010000001.1"/>
</dbReference>
<accession>A0A6B3RGU0</accession>
<protein>
    <recommendedName>
        <fullName evidence="4">PDZ domain-containing protein</fullName>
    </recommendedName>
</protein>
<dbReference type="AlphaFoldDB" id="A0A6B3RGU0"/>
<gene>
    <name evidence="2" type="ORF">G3572_03585</name>
</gene>
<keyword evidence="1" id="KW-0812">Transmembrane</keyword>
<evidence type="ECO:0000256" key="1">
    <source>
        <dbReference type="SAM" id="Phobius"/>
    </source>
</evidence>
<organism evidence="2 3">
    <name type="scientific">Pseudotabrizicola algicola</name>
    <dbReference type="NCBI Taxonomy" id="2709381"/>
    <lineage>
        <taxon>Bacteria</taxon>
        <taxon>Pseudomonadati</taxon>
        <taxon>Pseudomonadota</taxon>
        <taxon>Alphaproteobacteria</taxon>
        <taxon>Rhodobacterales</taxon>
        <taxon>Paracoccaceae</taxon>
        <taxon>Pseudotabrizicola</taxon>
    </lineage>
</organism>
<dbReference type="EMBL" id="JAAIKE010000001">
    <property type="protein sequence ID" value="NEX45274.1"/>
    <property type="molecule type" value="Genomic_DNA"/>
</dbReference>
<evidence type="ECO:0000313" key="2">
    <source>
        <dbReference type="EMBL" id="NEX45274.1"/>
    </source>
</evidence>
<sequence length="230" mass="24473">MSVHSTARMTLCLGRCRTSDLGHTIGLKSGDVLVGVGGRPWTGGIDKLKAELAASSGLVALSFARQDAIWTVLADRLDLGQWDQVPLPEGLGFKAFSPALLDNWEVVVDADGTHDIFAVRPSLFALLVPALWLAQQRLWTLLATLVAGLAVALPAGLPVVLVLWVAAGVHLWRGGAGHIRASRSAAGFYRVGVIAAQSEREAVQTWQTIRPNARFRFDPLPAASQAQTAG</sequence>
<proteinExistence type="predicted"/>
<reference evidence="2 3" key="1">
    <citation type="submission" date="2020-02" db="EMBL/GenBank/DDBJ databases">
        <title>Rhodobacter algicola sp. nov., isolated from microalga culture.</title>
        <authorList>
            <person name="Park C.-Y."/>
        </authorList>
    </citation>
    <scope>NUCLEOTIDE SEQUENCE [LARGE SCALE GENOMIC DNA]</scope>
    <source>
        <strain evidence="2 3">ETT8</strain>
    </source>
</reference>
<keyword evidence="3" id="KW-1185">Reference proteome</keyword>
<evidence type="ECO:0008006" key="4">
    <source>
        <dbReference type="Google" id="ProtNLM"/>
    </source>
</evidence>
<evidence type="ECO:0000313" key="3">
    <source>
        <dbReference type="Proteomes" id="UP000481421"/>
    </source>
</evidence>
<name>A0A6B3RGU0_9RHOB</name>
<comment type="caution">
    <text evidence="2">The sequence shown here is derived from an EMBL/GenBank/DDBJ whole genome shotgun (WGS) entry which is preliminary data.</text>
</comment>
<dbReference type="Proteomes" id="UP000481421">
    <property type="component" value="Unassembled WGS sequence"/>
</dbReference>
<keyword evidence="1" id="KW-0472">Membrane</keyword>
<feature type="transmembrane region" description="Helical" evidence="1">
    <location>
        <begin position="117"/>
        <end position="135"/>
    </location>
</feature>
<keyword evidence="1" id="KW-1133">Transmembrane helix</keyword>
<feature type="transmembrane region" description="Helical" evidence="1">
    <location>
        <begin position="141"/>
        <end position="172"/>
    </location>
</feature>